<dbReference type="SUPFAM" id="SSF55816">
    <property type="entry name" value="5'-nucleotidase (syn. UDP-sugar hydrolase), C-terminal domain"/>
    <property type="match status" value="1"/>
</dbReference>
<dbReference type="InterPro" id="IPR004843">
    <property type="entry name" value="Calcineurin-like_PHP"/>
</dbReference>
<feature type="domain" description="5'-Nucleotidase C-terminal" evidence="5">
    <location>
        <begin position="389"/>
        <end position="522"/>
    </location>
</feature>
<feature type="compositionally biased region" description="Polar residues" evidence="3">
    <location>
        <begin position="13"/>
        <end position="22"/>
    </location>
</feature>
<dbReference type="GO" id="GO:0030288">
    <property type="term" value="C:outer membrane-bounded periplasmic space"/>
    <property type="evidence" value="ECO:0007669"/>
    <property type="project" value="TreeGrafter"/>
</dbReference>
<dbReference type="Gene3D" id="3.60.21.10">
    <property type="match status" value="1"/>
</dbReference>
<dbReference type="Pfam" id="PF00149">
    <property type="entry name" value="Metallophos"/>
    <property type="match status" value="1"/>
</dbReference>
<dbReference type="PANTHER" id="PTHR11575">
    <property type="entry name" value="5'-NUCLEOTIDASE-RELATED"/>
    <property type="match status" value="1"/>
</dbReference>
<keyword evidence="1" id="KW-0732">Signal</keyword>
<accession>K1LJG2</accession>
<dbReference type="InterPro" id="IPR006179">
    <property type="entry name" value="5_nucleotidase/apyrase"/>
</dbReference>
<keyword evidence="2" id="KW-0378">Hydrolase</keyword>
<dbReference type="Pfam" id="PF02872">
    <property type="entry name" value="5_nucleotid_C"/>
    <property type="match status" value="1"/>
</dbReference>
<dbReference type="PRINTS" id="PR01607">
    <property type="entry name" value="APYRASEFAMLY"/>
</dbReference>
<feature type="compositionally biased region" description="Basic and acidic residues" evidence="3">
    <location>
        <begin position="24"/>
        <end position="33"/>
    </location>
</feature>
<gene>
    <name evidence="6" type="primary">yfkN_1</name>
    <name evidence="6" type="ORF">B879_00850</name>
</gene>
<dbReference type="Proteomes" id="UP000004478">
    <property type="component" value="Unassembled WGS sequence"/>
</dbReference>
<evidence type="ECO:0000256" key="1">
    <source>
        <dbReference type="ARBA" id="ARBA00022729"/>
    </source>
</evidence>
<dbReference type="Gene3D" id="3.90.780.10">
    <property type="entry name" value="5'-Nucleotidase, C-terminal domain"/>
    <property type="match status" value="1"/>
</dbReference>
<evidence type="ECO:0000256" key="3">
    <source>
        <dbReference type="SAM" id="MobiDB-lite"/>
    </source>
</evidence>
<dbReference type="GO" id="GO:0009166">
    <property type="term" value="P:nucleotide catabolic process"/>
    <property type="evidence" value="ECO:0007669"/>
    <property type="project" value="InterPro"/>
</dbReference>
<dbReference type="InterPro" id="IPR008334">
    <property type="entry name" value="5'-Nucleotdase_C"/>
</dbReference>
<name>K1LJG2_CECL9</name>
<evidence type="ECO:0000259" key="5">
    <source>
        <dbReference type="Pfam" id="PF02872"/>
    </source>
</evidence>
<evidence type="ECO:0000313" key="6">
    <source>
        <dbReference type="EMBL" id="EKB50468.1"/>
    </source>
</evidence>
<proteinExistence type="inferred from homology"/>
<sequence length="594" mass="66317">MLPLVYSRTLGNYQTKKSSQGMHNPKETKTKMNTSKREFLKKLGALGAGTGLFAASPLTSCSSPKPESSIGNGEPKDKFKVTFLQTTDVHCQIHPHDELYWEDGQAVFRKAGGYANLHTFIQEERAKAEYSLLMDTGDMFQGSMLSVKTEGKAIVPILNAMSYDLYLPGNWEVVYNKGPMQQLMGALHGNKVCANMYHDLGDGKRGELIFPPYYIWQVNGVKFGFVGYNDHLVPKRQSPGYSEGIIFTKPEENLAHYVDVLRNQEQCAFVGILSHTGLSQEIALSNHPACEGVDYIFGADTHERVRRPIQGKYAKVVQPGAFGSFLGKLVLEVDKGKVVSDEYALLDVPADDIKGSPRIAKIIEEVEAPFKEDINTVVGYSTVPLYRYFVIENPIDTMVTDALRYNMPDIDIVLSNGFRFCPPLVTPDETGNIPITRGFIYDMLPVDSIVRKGEVTGQQLWNWMENELNNVFAEDASKRFGGWVIKFNGMEVRFHAFGDEGKRVDSMTIKGQPLDMNKIYSISACEREGDPEDVVCRMNNVKNVQNLDLTLHDVMLNYLRENSPVNPTPRGAAVALDAPATLLTQVSGVDYEFR</sequence>
<reference evidence="6 7" key="1">
    <citation type="journal article" date="2012" name="J. Bacteriol.">
        <title>Draft Genome Sequence of Cecembia lonarensis Strain LW9T, Isolated from Lonar Lake, a Haloalkaline Lake in India.</title>
        <authorList>
            <person name="Shivaji S."/>
            <person name="Ara S."/>
            <person name="Singh A."/>
            <person name="Pinnaka A.K."/>
        </authorList>
    </citation>
    <scope>NUCLEOTIDE SEQUENCE [LARGE SCALE GENOMIC DNA]</scope>
    <source>
        <strain evidence="6 7">LW9</strain>
    </source>
</reference>
<evidence type="ECO:0000313" key="7">
    <source>
        <dbReference type="Proteomes" id="UP000004478"/>
    </source>
</evidence>
<dbReference type="SUPFAM" id="SSF56300">
    <property type="entry name" value="Metallo-dependent phosphatases"/>
    <property type="match status" value="1"/>
</dbReference>
<keyword evidence="2" id="KW-0547">Nucleotide-binding</keyword>
<comment type="similarity">
    <text evidence="2">Belongs to the 5'-nucleotidase family.</text>
</comment>
<dbReference type="InterPro" id="IPR029052">
    <property type="entry name" value="Metallo-depent_PP-like"/>
</dbReference>
<dbReference type="GO" id="GO:0000166">
    <property type="term" value="F:nucleotide binding"/>
    <property type="evidence" value="ECO:0007669"/>
    <property type="project" value="UniProtKB-KW"/>
</dbReference>
<keyword evidence="7" id="KW-1185">Reference proteome</keyword>
<dbReference type="InterPro" id="IPR036907">
    <property type="entry name" value="5'-Nucleotdase_C_sf"/>
</dbReference>
<dbReference type="PANTHER" id="PTHR11575:SF42">
    <property type="entry name" value="SULFUR OXIDATION PROTEIN SOXB"/>
    <property type="match status" value="1"/>
</dbReference>
<dbReference type="EMBL" id="AMGM01000008">
    <property type="protein sequence ID" value="EKB50468.1"/>
    <property type="molecule type" value="Genomic_DNA"/>
</dbReference>
<dbReference type="GO" id="GO:0016787">
    <property type="term" value="F:hydrolase activity"/>
    <property type="evidence" value="ECO:0007669"/>
    <property type="project" value="UniProtKB-KW"/>
</dbReference>
<dbReference type="RefSeq" id="WP_009183894.1">
    <property type="nucleotide sequence ID" value="NZ_AMGM01000008.1"/>
</dbReference>
<feature type="region of interest" description="Disordered" evidence="3">
    <location>
        <begin position="13"/>
        <end position="33"/>
    </location>
</feature>
<protein>
    <submittedName>
        <fullName evidence="6">Trifunctional nucleotide phosphoesterase protein YfkN</fullName>
    </submittedName>
</protein>
<comment type="caution">
    <text evidence="6">The sequence shown here is derived from an EMBL/GenBank/DDBJ whole genome shotgun (WGS) entry which is preliminary data.</text>
</comment>
<dbReference type="PATRIC" id="fig|1225176.3.peg.910"/>
<evidence type="ECO:0000256" key="2">
    <source>
        <dbReference type="RuleBase" id="RU362119"/>
    </source>
</evidence>
<evidence type="ECO:0000259" key="4">
    <source>
        <dbReference type="Pfam" id="PF00149"/>
    </source>
</evidence>
<feature type="domain" description="Calcineurin-like phosphoesterase" evidence="4">
    <location>
        <begin position="82"/>
        <end position="303"/>
    </location>
</feature>
<organism evidence="6 7">
    <name type="scientific">Cecembia lonarensis (strain CCUG 58316 / KCTC 22772 / LW9)</name>
    <dbReference type="NCBI Taxonomy" id="1225176"/>
    <lineage>
        <taxon>Bacteria</taxon>
        <taxon>Pseudomonadati</taxon>
        <taxon>Bacteroidota</taxon>
        <taxon>Cytophagia</taxon>
        <taxon>Cytophagales</taxon>
        <taxon>Cyclobacteriaceae</taxon>
        <taxon>Cecembia</taxon>
    </lineage>
</organism>
<dbReference type="AlphaFoldDB" id="K1LJG2"/>